<keyword evidence="2" id="KW-1185">Reference proteome</keyword>
<evidence type="ECO:0000313" key="2">
    <source>
        <dbReference type="Proteomes" id="UP000298358"/>
    </source>
</evidence>
<dbReference type="EMBL" id="SPQB01000057">
    <property type="protein sequence ID" value="TFU30585.1"/>
    <property type="molecule type" value="Genomic_DNA"/>
</dbReference>
<accession>A0A4Y9FMX9</accession>
<dbReference type="OrthoDB" id="4854145at2"/>
<dbReference type="Pfam" id="PF14390">
    <property type="entry name" value="DUF4420"/>
    <property type="match status" value="1"/>
</dbReference>
<dbReference type="RefSeq" id="WP_135115525.1">
    <property type="nucleotide sequence ID" value="NZ_JADGLL010000057.1"/>
</dbReference>
<dbReference type="AlphaFoldDB" id="A0A4Y9FMX9"/>
<proteinExistence type="predicted"/>
<sequence>MSTGYSRVAGAIERLRGAQPSVGHAKAARLGPDWHMREALLVRDHLDVIHLLIERPDDSPRIDPLLGDAFPVTWLEASAESPHERIDIACSDSELRPTFFSLIGEMLDRVEATRHSVYFELAAVVEDWRRALERVRLRTSRQQAVGLFGELVVLKEIAAVRPADALKLWRGPDGYRHDFFSVNALEVKSYLGLDSPSVTIHGAHQLDPPVKGRLHLAALRLEENAAGQTVAEILDELEELGLHRGALRGRTTPDAPLVDDAQFRFIVAERRLYEVTDDFPGIRASKLDPAALSGVARLSYQLLLDTCPSPRPVEEFTQVLEHL</sequence>
<name>A0A4Y9FMX9_9MICO</name>
<dbReference type="Proteomes" id="UP000298358">
    <property type="component" value="Unassembled WGS sequence"/>
</dbReference>
<evidence type="ECO:0000313" key="1">
    <source>
        <dbReference type="EMBL" id="TFU30585.1"/>
    </source>
</evidence>
<protein>
    <submittedName>
        <fullName evidence="1">PD-(D/E)XK motif protein</fullName>
    </submittedName>
</protein>
<dbReference type="InterPro" id="IPR025534">
    <property type="entry name" value="DUF4420"/>
</dbReference>
<reference evidence="1 2" key="1">
    <citation type="submission" date="2019-03" db="EMBL/GenBank/DDBJ databases">
        <title>Diversity of the mouse oral microbiome.</title>
        <authorList>
            <person name="Joseph S."/>
            <person name="Aduse-Opoku J."/>
            <person name="Curtis M."/>
            <person name="Wade W."/>
            <person name="Hashim A."/>
        </authorList>
    </citation>
    <scope>NUCLEOTIDE SEQUENCE [LARGE SCALE GENOMIC DNA]</scope>
    <source>
        <strain evidence="1 2">P1012</strain>
    </source>
</reference>
<organism evidence="1 2">
    <name type="scientific">Microbacterium paludicola</name>
    <dbReference type="NCBI Taxonomy" id="300019"/>
    <lineage>
        <taxon>Bacteria</taxon>
        <taxon>Bacillati</taxon>
        <taxon>Actinomycetota</taxon>
        <taxon>Actinomycetes</taxon>
        <taxon>Micrococcales</taxon>
        <taxon>Microbacteriaceae</taxon>
        <taxon>Microbacterium</taxon>
    </lineage>
</organism>
<comment type="caution">
    <text evidence="1">The sequence shown here is derived from an EMBL/GenBank/DDBJ whole genome shotgun (WGS) entry which is preliminary data.</text>
</comment>
<gene>
    <name evidence="1" type="ORF">E4U02_14465</name>
</gene>